<protein>
    <submittedName>
        <fullName evidence="1">Uncharacterized protein</fullName>
    </submittedName>
</protein>
<reference evidence="1" key="1">
    <citation type="submission" date="2020-11" db="EMBL/GenBank/DDBJ databases">
        <authorList>
            <person name="Tran Van P."/>
        </authorList>
    </citation>
    <scope>NUCLEOTIDE SEQUENCE</scope>
</reference>
<dbReference type="AlphaFoldDB" id="A0A7R9PPJ4"/>
<evidence type="ECO:0000313" key="1">
    <source>
        <dbReference type="EMBL" id="CAD7603783.1"/>
    </source>
</evidence>
<gene>
    <name evidence="1" type="ORF">TGEB3V08_LOCUS8914</name>
</gene>
<sequence length="81" mass="9193">MITTLSKNDGSTMTNWEESAVLLMETLLPDDEVTEDTEEHLRLRERMENDATDFTSSAARSQGLKLRASFVLNWTVEDGEI</sequence>
<accession>A0A7R9PPJ4</accession>
<proteinExistence type="predicted"/>
<dbReference type="EMBL" id="OE843727">
    <property type="protein sequence ID" value="CAD7603783.1"/>
    <property type="molecule type" value="Genomic_DNA"/>
</dbReference>
<organism evidence="1">
    <name type="scientific">Timema genevievae</name>
    <name type="common">Walking stick</name>
    <dbReference type="NCBI Taxonomy" id="629358"/>
    <lineage>
        <taxon>Eukaryota</taxon>
        <taxon>Metazoa</taxon>
        <taxon>Ecdysozoa</taxon>
        <taxon>Arthropoda</taxon>
        <taxon>Hexapoda</taxon>
        <taxon>Insecta</taxon>
        <taxon>Pterygota</taxon>
        <taxon>Neoptera</taxon>
        <taxon>Polyneoptera</taxon>
        <taxon>Phasmatodea</taxon>
        <taxon>Timematodea</taxon>
        <taxon>Timematoidea</taxon>
        <taxon>Timematidae</taxon>
        <taxon>Timema</taxon>
    </lineage>
</organism>
<name>A0A7R9PPJ4_TIMGE</name>